<dbReference type="EC" id="2.3.1.269" evidence="9"/>
<dbReference type="Pfam" id="PF00795">
    <property type="entry name" value="CN_hydrolase"/>
    <property type="match status" value="1"/>
</dbReference>
<gene>
    <name evidence="9 11" type="primary">lnt</name>
    <name evidence="11" type="ORF">FE840_006470</name>
</gene>
<comment type="similarity">
    <text evidence="2 9">Belongs to the CN hydrolase family. Apolipoprotein N-acyltransferase subfamily.</text>
</comment>
<evidence type="ECO:0000256" key="5">
    <source>
        <dbReference type="ARBA" id="ARBA00022692"/>
    </source>
</evidence>
<proteinExistence type="inferred from homology"/>
<organism evidence="11 12">
    <name type="scientific">Peteryoungia desertarenae</name>
    <dbReference type="NCBI Taxonomy" id="1813451"/>
    <lineage>
        <taxon>Bacteria</taxon>
        <taxon>Pseudomonadati</taxon>
        <taxon>Pseudomonadota</taxon>
        <taxon>Alphaproteobacteria</taxon>
        <taxon>Hyphomicrobiales</taxon>
        <taxon>Rhizobiaceae</taxon>
        <taxon>Peteryoungia</taxon>
    </lineage>
</organism>
<keyword evidence="6 9" id="KW-1133">Transmembrane helix</keyword>
<dbReference type="CDD" id="cd07571">
    <property type="entry name" value="ALP_N-acyl_transferase"/>
    <property type="match status" value="1"/>
</dbReference>
<evidence type="ECO:0000256" key="4">
    <source>
        <dbReference type="ARBA" id="ARBA00022679"/>
    </source>
</evidence>
<evidence type="ECO:0000256" key="7">
    <source>
        <dbReference type="ARBA" id="ARBA00023136"/>
    </source>
</evidence>
<dbReference type="EMBL" id="CP058350">
    <property type="protein sequence ID" value="QLF69212.1"/>
    <property type="molecule type" value="Genomic_DNA"/>
</dbReference>
<evidence type="ECO:0000313" key="12">
    <source>
        <dbReference type="Proteomes" id="UP000308530"/>
    </source>
</evidence>
<protein>
    <recommendedName>
        <fullName evidence="9">Apolipoprotein N-acyltransferase</fullName>
        <shortName evidence="9">ALP N-acyltransferase</shortName>
        <ecNumber evidence="9">2.3.1.269</ecNumber>
    </recommendedName>
</protein>
<evidence type="ECO:0000256" key="2">
    <source>
        <dbReference type="ARBA" id="ARBA00010065"/>
    </source>
</evidence>
<comment type="subcellular location">
    <subcellularLocation>
        <location evidence="1 9">Cell membrane</location>
        <topology evidence="1 9">Multi-pass membrane protein</topology>
    </subcellularLocation>
</comment>
<keyword evidence="8 9" id="KW-0012">Acyltransferase</keyword>
<dbReference type="PANTHER" id="PTHR38686">
    <property type="entry name" value="APOLIPOPROTEIN N-ACYLTRANSFERASE"/>
    <property type="match status" value="1"/>
</dbReference>
<dbReference type="InterPro" id="IPR004563">
    <property type="entry name" value="Apolipo_AcylTrfase"/>
</dbReference>
<keyword evidence="7 9" id="KW-0472">Membrane</keyword>
<dbReference type="Gene3D" id="3.60.110.10">
    <property type="entry name" value="Carbon-nitrogen hydrolase"/>
    <property type="match status" value="1"/>
</dbReference>
<dbReference type="PROSITE" id="PS50263">
    <property type="entry name" value="CN_HYDROLASE"/>
    <property type="match status" value="1"/>
</dbReference>
<feature type="transmembrane region" description="Helical" evidence="9">
    <location>
        <begin position="101"/>
        <end position="129"/>
    </location>
</feature>
<evidence type="ECO:0000256" key="8">
    <source>
        <dbReference type="ARBA" id="ARBA00023315"/>
    </source>
</evidence>
<accession>A0ABX6QLR8</accession>
<evidence type="ECO:0000313" key="11">
    <source>
        <dbReference type="EMBL" id="QLF69212.1"/>
    </source>
</evidence>
<dbReference type="Pfam" id="PF20154">
    <property type="entry name" value="LNT_N"/>
    <property type="match status" value="1"/>
</dbReference>
<dbReference type="Proteomes" id="UP000308530">
    <property type="component" value="Chromosome"/>
</dbReference>
<dbReference type="InterPro" id="IPR003010">
    <property type="entry name" value="C-N_Hydrolase"/>
</dbReference>
<evidence type="ECO:0000256" key="9">
    <source>
        <dbReference type="HAMAP-Rule" id="MF_01148"/>
    </source>
</evidence>
<dbReference type="HAMAP" id="MF_01148">
    <property type="entry name" value="Lnt"/>
    <property type="match status" value="1"/>
</dbReference>
<keyword evidence="3 9" id="KW-1003">Cell membrane</keyword>
<feature type="domain" description="CN hydrolase" evidence="10">
    <location>
        <begin position="245"/>
        <end position="494"/>
    </location>
</feature>
<sequence>MEKLASKVMLLWGWRRAGLAILAGAIGALAMPPVSFFAALFLSFTLLVWLIDGTAGSSTSGRSLGLRSSFLLGWFFGLGYFVAGLWWLGSALLIEADEFAWALPLAVLGLPSVLALFYGCATMVARLLWSDGLGRVAALASSVGFFEWLRSFVATGFPWNAIGYGAMPVPVMMQSAHLIGIAGVTTLAVFVFAAPALLATRKGASLGMMIAVLLFSAHLGYGYYRLEFMSYGPLSDADRLIVRLVQPAIDQARKLENADRVEIFETHLSLSAAPPAQGEPQPNIIIWPETSLPFILTENPDALVRIGDTLKDGQLLVVGAVRAEEQGAGTPPRYYNSVYMIDDRGQILSASDKVHLTPFGEYVPFEDVLRRMGIETLISLPGGFSAASSRSVLTTPAGLRLYPLICYEIIFPDEILASIETVDAIVNVTNDAWFGNTPGPYQHFQQARIRAVEVGVPVIRVANSGISALIDPFGRITSGLSLGQKGAMDATINKSFVSLHADTDRHINYWLILLVVFLVAIVSRMGFIRRLN</sequence>
<dbReference type="NCBIfam" id="TIGR00546">
    <property type="entry name" value="lnt"/>
    <property type="match status" value="1"/>
</dbReference>
<feature type="transmembrane region" description="Helical" evidence="9">
    <location>
        <begin position="70"/>
        <end position="89"/>
    </location>
</feature>
<evidence type="ECO:0000256" key="6">
    <source>
        <dbReference type="ARBA" id="ARBA00022989"/>
    </source>
</evidence>
<dbReference type="InterPro" id="IPR036526">
    <property type="entry name" value="C-N_Hydrolase_sf"/>
</dbReference>
<keyword evidence="5 9" id="KW-0812">Transmembrane</keyword>
<feature type="transmembrane region" description="Helical" evidence="9">
    <location>
        <begin position="206"/>
        <end position="224"/>
    </location>
</feature>
<comment type="catalytic activity">
    <reaction evidence="9">
        <text>N-terminal S-1,2-diacyl-sn-glyceryl-L-cysteinyl-[lipoprotein] + a glycerophospholipid = N-acyl-S-1,2-diacyl-sn-glyceryl-L-cysteinyl-[lipoprotein] + a 2-acyl-sn-glycero-3-phospholipid + H(+)</text>
        <dbReference type="Rhea" id="RHEA:48228"/>
        <dbReference type="Rhea" id="RHEA-COMP:14681"/>
        <dbReference type="Rhea" id="RHEA-COMP:14684"/>
        <dbReference type="ChEBI" id="CHEBI:15378"/>
        <dbReference type="ChEBI" id="CHEBI:136912"/>
        <dbReference type="ChEBI" id="CHEBI:140656"/>
        <dbReference type="ChEBI" id="CHEBI:140657"/>
        <dbReference type="ChEBI" id="CHEBI:140660"/>
        <dbReference type="EC" id="2.3.1.269"/>
    </reaction>
</comment>
<dbReference type="InterPro" id="IPR045378">
    <property type="entry name" value="LNT_N"/>
</dbReference>
<evidence type="ECO:0000256" key="1">
    <source>
        <dbReference type="ARBA" id="ARBA00004651"/>
    </source>
</evidence>
<comment type="pathway">
    <text evidence="9">Protein modification; lipoprotein biosynthesis (N-acyl transfer).</text>
</comment>
<name>A0ABX6QLR8_9HYPH</name>
<dbReference type="RefSeq" id="WP_138285655.1">
    <property type="nucleotide sequence ID" value="NZ_CP058350.1"/>
</dbReference>
<feature type="transmembrane region" description="Helical" evidence="9">
    <location>
        <begin position="507"/>
        <end position="527"/>
    </location>
</feature>
<dbReference type="SUPFAM" id="SSF56317">
    <property type="entry name" value="Carbon-nitrogen hydrolase"/>
    <property type="match status" value="1"/>
</dbReference>
<dbReference type="PANTHER" id="PTHR38686:SF1">
    <property type="entry name" value="APOLIPOPROTEIN N-ACYLTRANSFERASE"/>
    <property type="match status" value="1"/>
</dbReference>
<keyword evidence="12" id="KW-1185">Reference proteome</keyword>
<keyword evidence="4 9" id="KW-0808">Transferase</keyword>
<feature type="transmembrane region" description="Helical" evidence="9">
    <location>
        <begin position="20"/>
        <end position="50"/>
    </location>
</feature>
<reference evidence="11 12" key="1">
    <citation type="submission" date="2020-06" db="EMBL/GenBank/DDBJ databases">
        <title>Genome sequence of Rhizobium sp strain ADMK78.</title>
        <authorList>
            <person name="Rahi P."/>
        </authorList>
    </citation>
    <scope>NUCLEOTIDE SEQUENCE [LARGE SCALE GENOMIC DNA]</scope>
    <source>
        <strain evidence="11 12">ADMK78</strain>
    </source>
</reference>
<feature type="transmembrane region" description="Helical" evidence="9">
    <location>
        <begin position="177"/>
        <end position="199"/>
    </location>
</feature>
<feature type="transmembrane region" description="Helical" evidence="9">
    <location>
        <begin position="136"/>
        <end position="157"/>
    </location>
</feature>
<evidence type="ECO:0000259" key="10">
    <source>
        <dbReference type="PROSITE" id="PS50263"/>
    </source>
</evidence>
<evidence type="ECO:0000256" key="3">
    <source>
        <dbReference type="ARBA" id="ARBA00022475"/>
    </source>
</evidence>
<comment type="function">
    <text evidence="9">Catalyzes the phospholipid dependent N-acylation of the N-terminal cysteine of apolipoprotein, the last step in lipoprotein maturation.</text>
</comment>